<protein>
    <submittedName>
        <fullName evidence="1">Uncharacterized protein</fullName>
    </submittedName>
</protein>
<reference evidence="1 2" key="1">
    <citation type="journal article" date="2012" name="Genome Biol.">
        <title>Genome and low-iron response of an oceanic diatom adapted to chronic iron limitation.</title>
        <authorList>
            <person name="Lommer M."/>
            <person name="Specht M."/>
            <person name="Roy A.S."/>
            <person name="Kraemer L."/>
            <person name="Andreson R."/>
            <person name="Gutowska M.A."/>
            <person name="Wolf J."/>
            <person name="Bergner S.V."/>
            <person name="Schilhabel M.B."/>
            <person name="Klostermeier U.C."/>
            <person name="Beiko R.G."/>
            <person name="Rosenstiel P."/>
            <person name="Hippler M."/>
            <person name="Laroche J."/>
        </authorList>
    </citation>
    <scope>NUCLEOTIDE SEQUENCE [LARGE SCALE GENOMIC DNA]</scope>
    <source>
        <strain evidence="1 2">CCMP1005</strain>
    </source>
</reference>
<dbReference type="AlphaFoldDB" id="K0T7I9"/>
<name>K0T7I9_THAOC</name>
<organism evidence="1 2">
    <name type="scientific">Thalassiosira oceanica</name>
    <name type="common">Marine diatom</name>
    <dbReference type="NCBI Taxonomy" id="159749"/>
    <lineage>
        <taxon>Eukaryota</taxon>
        <taxon>Sar</taxon>
        <taxon>Stramenopiles</taxon>
        <taxon>Ochrophyta</taxon>
        <taxon>Bacillariophyta</taxon>
        <taxon>Coscinodiscophyceae</taxon>
        <taxon>Thalassiosirophycidae</taxon>
        <taxon>Thalassiosirales</taxon>
        <taxon>Thalassiosiraceae</taxon>
        <taxon>Thalassiosira</taxon>
    </lineage>
</organism>
<comment type="caution">
    <text evidence="1">The sequence shown here is derived from an EMBL/GenBank/DDBJ whole genome shotgun (WGS) entry which is preliminary data.</text>
</comment>
<dbReference type="Proteomes" id="UP000266841">
    <property type="component" value="Unassembled WGS sequence"/>
</dbReference>
<dbReference type="OrthoDB" id="43961at2759"/>
<keyword evidence="2" id="KW-1185">Reference proteome</keyword>
<evidence type="ECO:0000313" key="1">
    <source>
        <dbReference type="EMBL" id="EJK69276.1"/>
    </source>
</evidence>
<gene>
    <name evidence="1" type="ORF">THAOC_09480</name>
</gene>
<accession>K0T7I9</accession>
<dbReference type="eggNOG" id="ENOG502SRB4">
    <property type="taxonomic scope" value="Eukaryota"/>
</dbReference>
<dbReference type="EMBL" id="AGNL01010291">
    <property type="protein sequence ID" value="EJK69276.1"/>
    <property type="molecule type" value="Genomic_DNA"/>
</dbReference>
<proteinExistence type="predicted"/>
<evidence type="ECO:0000313" key="2">
    <source>
        <dbReference type="Proteomes" id="UP000266841"/>
    </source>
</evidence>
<sequence length="307" mass="34229">MVVGVSLAGPREKTLDGRGRSASKMFKLTMMTLTALSAIPRATSFVESRRSALQDVLSFAGGVGVTVSCGRPCYAAAPFAPEAALFPAARFKVTLDSAVGLANELLNAPERTDRRQILEQLETMLLVPQNYTRGQKVDVPKQPAQSYLNAYSEYRNKVSLLERPGALLVQNGEIDTWKRLKRQEKRREDEDEIRAALNYYTSNINYDANKLVLTGTKEERSKLIRADRIPDAKDVITSDMGIRYRGGPGRPGNEETKLLGNPFVYIRSFRFCRSAGSSLFRLVDMETAIFMDEAMIATLEFSLILRT</sequence>